<name>A0A9P8AU51_9AGAR</name>
<keyword evidence="3" id="KW-1185">Reference proteome</keyword>
<accession>A0A9P8AU51</accession>
<reference evidence="2" key="1">
    <citation type="submission" date="2020-11" db="EMBL/GenBank/DDBJ databases">
        <title>Adaptations for nitrogen fixation in a non-lichenized fungal sporocarp promotes dispersal by wood-feeding termites.</title>
        <authorList>
            <consortium name="DOE Joint Genome Institute"/>
            <person name="Koch R.A."/>
            <person name="Yoon G."/>
            <person name="Arayal U."/>
            <person name="Lail K."/>
            <person name="Amirebrahimi M."/>
            <person name="Labutti K."/>
            <person name="Lipzen A."/>
            <person name="Riley R."/>
            <person name="Barry K."/>
            <person name="Henrissat B."/>
            <person name="Grigoriev I.V."/>
            <person name="Herr J.R."/>
            <person name="Aime M.C."/>
        </authorList>
    </citation>
    <scope>NUCLEOTIDE SEQUENCE</scope>
    <source>
        <strain evidence="2">MCA 3950</strain>
    </source>
</reference>
<dbReference type="GeneID" id="66106388"/>
<feature type="signal peptide" evidence="1">
    <location>
        <begin position="1"/>
        <end position="22"/>
    </location>
</feature>
<evidence type="ECO:0000256" key="1">
    <source>
        <dbReference type="SAM" id="SignalP"/>
    </source>
</evidence>
<dbReference type="EMBL" id="MU250530">
    <property type="protein sequence ID" value="KAG7448113.1"/>
    <property type="molecule type" value="Genomic_DNA"/>
</dbReference>
<organism evidence="2 3">
    <name type="scientific">Guyanagaster necrorhizus</name>
    <dbReference type="NCBI Taxonomy" id="856835"/>
    <lineage>
        <taxon>Eukaryota</taxon>
        <taxon>Fungi</taxon>
        <taxon>Dikarya</taxon>
        <taxon>Basidiomycota</taxon>
        <taxon>Agaricomycotina</taxon>
        <taxon>Agaricomycetes</taxon>
        <taxon>Agaricomycetidae</taxon>
        <taxon>Agaricales</taxon>
        <taxon>Marasmiineae</taxon>
        <taxon>Physalacriaceae</taxon>
        <taxon>Guyanagaster</taxon>
    </lineage>
</organism>
<protein>
    <submittedName>
        <fullName evidence="2">Uncharacterized protein</fullName>
    </submittedName>
</protein>
<gene>
    <name evidence="2" type="ORF">BT62DRAFT_918563</name>
</gene>
<dbReference type="OrthoDB" id="3070220at2759"/>
<dbReference type="AlphaFoldDB" id="A0A9P8AU51"/>
<dbReference type="RefSeq" id="XP_043041613.1">
    <property type="nucleotide sequence ID" value="XM_043184091.1"/>
</dbReference>
<comment type="caution">
    <text evidence="2">The sequence shown here is derived from an EMBL/GenBank/DDBJ whole genome shotgun (WGS) entry which is preliminary data.</text>
</comment>
<sequence length="153" mass="14604">MTKFAILSALVLLCAYVPGGQAGPAMVKGQLGAEHGHPVAAIPTKVIEARQAVVTSVVGGVTSIIGGARDGLVISLGGEVTLGGLFTIESSGLSEASKAIEAEVAAITSVVGGVTSVVGGVTSVVGGVTSVVGGVTTVIGGVTSVVAKATPTP</sequence>
<keyword evidence="1" id="KW-0732">Signal</keyword>
<evidence type="ECO:0000313" key="3">
    <source>
        <dbReference type="Proteomes" id="UP000812287"/>
    </source>
</evidence>
<feature type="chain" id="PRO_5040362659" evidence="1">
    <location>
        <begin position="23"/>
        <end position="153"/>
    </location>
</feature>
<proteinExistence type="predicted"/>
<evidence type="ECO:0000313" key="2">
    <source>
        <dbReference type="EMBL" id="KAG7448113.1"/>
    </source>
</evidence>
<dbReference type="Proteomes" id="UP000812287">
    <property type="component" value="Unassembled WGS sequence"/>
</dbReference>